<reference evidence="2" key="1">
    <citation type="submission" date="2017-02" db="UniProtKB">
        <authorList>
            <consortium name="WormBaseParasite"/>
        </authorList>
    </citation>
    <scope>IDENTIFICATION</scope>
</reference>
<name>A0A0N5AFH3_9BILA</name>
<dbReference type="AlphaFoldDB" id="A0A0N5AFH3"/>
<keyword evidence="1" id="KW-1185">Reference proteome</keyword>
<evidence type="ECO:0000313" key="2">
    <source>
        <dbReference type="WBParaSite" id="SMUV_0000302701-mRNA-1"/>
    </source>
</evidence>
<sequence length="458" mass="51896">MDSVVRSRPSFSNEEIREELRRTCLIDSILANFGCLTFEALFETINDTAEDPPFQTVDELADFVISRTNAFDVTGGIVSNHSADFREMFGYMVNYICSEDPEKRSVATIQDAVDKFKNVRTYEIGKTDEEFSDFLEQHPNFFILRDDFPSILNPVSVTIPSAWERCALPVYSGSVRHDKSIVLVTVGEVVASSLASHSVRIKISKGKWSGQEIYATSSYLKLVENVALKFPVGTVVEVAANRSYNTNQLWTAFSVIGILDEDSSNGEKKENPNTVMFTTECTSGLCDEFSVEPKFAEDLVRSELSRIEKLDDIIGFEKDDNGTFLILNEDSSFGEVSFFAQRTVNFKKFIASLYPLFEVVEHEGEEYIWLRGTYVPGKNVYIPYFIFNPKSKLFSEYMSECLIILGYYDGIFDLVFRAVFRTVVVECVIHCHGNFAFYPQRGSCHSYNLATYRSLKAA</sequence>
<dbReference type="STRING" id="451379.A0A0N5AFH3"/>
<evidence type="ECO:0000313" key="1">
    <source>
        <dbReference type="Proteomes" id="UP000046393"/>
    </source>
</evidence>
<proteinExistence type="predicted"/>
<organism evidence="1 2">
    <name type="scientific">Syphacia muris</name>
    <dbReference type="NCBI Taxonomy" id="451379"/>
    <lineage>
        <taxon>Eukaryota</taxon>
        <taxon>Metazoa</taxon>
        <taxon>Ecdysozoa</taxon>
        <taxon>Nematoda</taxon>
        <taxon>Chromadorea</taxon>
        <taxon>Rhabditida</taxon>
        <taxon>Spirurina</taxon>
        <taxon>Oxyuridomorpha</taxon>
        <taxon>Oxyuroidea</taxon>
        <taxon>Oxyuridae</taxon>
        <taxon>Syphacia</taxon>
    </lineage>
</organism>
<dbReference type="Proteomes" id="UP000046393">
    <property type="component" value="Unplaced"/>
</dbReference>
<accession>A0A0N5AFH3</accession>
<dbReference type="WBParaSite" id="SMUV_0000302701-mRNA-1">
    <property type="protein sequence ID" value="SMUV_0000302701-mRNA-1"/>
    <property type="gene ID" value="SMUV_0000302701"/>
</dbReference>
<protein>
    <submittedName>
        <fullName evidence="2">Tudor domain-containing protein</fullName>
    </submittedName>
</protein>